<dbReference type="AlphaFoldDB" id="A0A0P8E1Q4"/>
<organism evidence="2 3">
    <name type="scientific">Candidatus Methanoperedens nitratireducens</name>
    <dbReference type="NCBI Taxonomy" id="1392998"/>
    <lineage>
        <taxon>Archaea</taxon>
        <taxon>Methanobacteriati</taxon>
        <taxon>Methanobacteriota</taxon>
        <taxon>Stenosarchaea group</taxon>
        <taxon>Methanomicrobia</taxon>
        <taxon>Methanosarcinales</taxon>
        <taxon>ANME-2 cluster</taxon>
        <taxon>Candidatus Methanoperedentaceae</taxon>
        <taxon>Candidatus Methanoperedens</taxon>
    </lineage>
</organism>
<dbReference type="EMBL" id="LKCM01000106">
    <property type="protein sequence ID" value="KPQ44150.1"/>
    <property type="molecule type" value="Genomic_DNA"/>
</dbReference>
<dbReference type="Proteomes" id="UP000050360">
    <property type="component" value="Unassembled WGS sequence"/>
</dbReference>
<feature type="coiled-coil region" evidence="1">
    <location>
        <begin position="190"/>
        <end position="217"/>
    </location>
</feature>
<comment type="caution">
    <text evidence="2">The sequence shown here is derived from an EMBL/GenBank/DDBJ whole genome shotgun (WGS) entry which is preliminary data.</text>
</comment>
<accession>A0A0P8E1Q4</accession>
<evidence type="ECO:0000313" key="3">
    <source>
        <dbReference type="Proteomes" id="UP000050360"/>
    </source>
</evidence>
<proteinExistence type="predicted"/>
<sequence length="416" mass="47448">MKLIERLFGKKDNAGESIAQDKLPEWLELISRQISEKIEKETSSFYPLIEKTLRKIKNSTSELENAKPEGRFHLKMVKVASSNRDNMAKQVRMLLENITIPGEKGVKSIAAFHESTIQTLGVCLENMMKSYQYTKLVYFEESKNVITDVNSLGRLLNDLIEPINSRKQVLDALAKAQELVLVIRKITLDIGQMERSIKENEQKIVSLKKEIEEKQEAQNLLYASESWIQYTRSKDELILLENDAEIKISEINSIISPLNKVINRLKQLSDSGRLVLKPEDRDALNLCLSCPVDVPPGFFIELQKIVEGGVLNLPKTDKILSHIQHASSSLGDKKTEYYAIIKDIELKKDEISKMKIIKDEKDVNDVLSTLRDKLMASEKELDTSRKQLDSLKIEIGSKKRELQDHVSVIDGKMKIT</sequence>
<gene>
    <name evidence="2" type="primary">pspA</name>
    <name evidence="2" type="ORF">MPEBLZ_01289</name>
</gene>
<keyword evidence="1" id="KW-0175">Coiled coil</keyword>
<protein>
    <submittedName>
        <fullName evidence="2">Surface protein</fullName>
    </submittedName>
</protein>
<name>A0A0P8E1Q4_9EURY</name>
<feature type="coiled-coil region" evidence="1">
    <location>
        <begin position="367"/>
        <end position="401"/>
    </location>
</feature>
<reference evidence="2 3" key="1">
    <citation type="submission" date="2015-09" db="EMBL/GenBank/DDBJ databases">
        <title>A metagenomics-based metabolic model of nitrate-dependent anaerobic oxidation of methane by Methanoperedens-like archaea.</title>
        <authorList>
            <person name="Arshad A."/>
            <person name="Speth D.R."/>
            <person name="De Graaf R.M."/>
            <person name="Op Den Camp H.J."/>
            <person name="Jetten M.S."/>
            <person name="Welte C.U."/>
        </authorList>
    </citation>
    <scope>NUCLEOTIDE SEQUENCE [LARGE SCALE GENOMIC DNA]</scope>
</reference>
<evidence type="ECO:0000256" key="1">
    <source>
        <dbReference type="SAM" id="Coils"/>
    </source>
</evidence>
<evidence type="ECO:0000313" key="2">
    <source>
        <dbReference type="EMBL" id="KPQ44150.1"/>
    </source>
</evidence>